<feature type="domain" description="HPr kinase/phosphorylase C-terminal" evidence="1">
    <location>
        <begin position="5"/>
        <end position="85"/>
    </location>
</feature>
<proteinExistence type="predicted"/>
<protein>
    <submittedName>
        <fullName evidence="2">HPr kinase/phosphatase C-terminal domain-containing protein</fullName>
    </submittedName>
</protein>
<sequence length="153" mass="16311">MGAANHHGTLVVVGDTGVLIRGQSGSGKSTLALALIAAGQRLGLFVRLVADDQVYLQHHHGRLIGWVPQPLAGLVEMPPLGPVPIAFEPRAQVDWVVDLVTPNDTERMVDIGPITLDRVTLPLLKLPQRNTEPAVTALLKILGDKVLPGKLPL</sequence>
<dbReference type="SUPFAM" id="SSF53795">
    <property type="entry name" value="PEP carboxykinase-like"/>
    <property type="match status" value="1"/>
</dbReference>
<reference evidence="2 3" key="1">
    <citation type="submission" date="2021-03" db="EMBL/GenBank/DDBJ databases">
        <title>Tianweitania aestuarii sp. nov., isolated from a tidal flat.</title>
        <authorList>
            <person name="Park S."/>
            <person name="Yoon J.-H."/>
        </authorList>
    </citation>
    <scope>NUCLEOTIDE SEQUENCE [LARGE SCALE GENOMIC DNA]</scope>
    <source>
        <strain evidence="2 3">BSSL-BM11</strain>
    </source>
</reference>
<keyword evidence="2" id="KW-0418">Kinase</keyword>
<comment type="caution">
    <text evidence="2">The sequence shown here is derived from an EMBL/GenBank/DDBJ whole genome shotgun (WGS) entry which is preliminary data.</text>
</comment>
<evidence type="ECO:0000259" key="1">
    <source>
        <dbReference type="Pfam" id="PF07475"/>
    </source>
</evidence>
<organism evidence="2 3">
    <name type="scientific">Tianweitania aestuarii</name>
    <dbReference type="NCBI Taxonomy" id="2814886"/>
    <lineage>
        <taxon>Bacteria</taxon>
        <taxon>Pseudomonadati</taxon>
        <taxon>Pseudomonadota</taxon>
        <taxon>Alphaproteobacteria</taxon>
        <taxon>Hyphomicrobiales</taxon>
        <taxon>Phyllobacteriaceae</taxon>
        <taxon>Tianweitania</taxon>
    </lineage>
</organism>
<evidence type="ECO:0000313" key="2">
    <source>
        <dbReference type="EMBL" id="MBS9721669.1"/>
    </source>
</evidence>
<accession>A0ABS5RXC5</accession>
<dbReference type="Pfam" id="PF07475">
    <property type="entry name" value="Hpr_kinase_C"/>
    <property type="match status" value="1"/>
</dbReference>
<keyword evidence="2" id="KW-0808">Transferase</keyword>
<keyword evidence="3" id="KW-1185">Reference proteome</keyword>
<dbReference type="GO" id="GO:0016301">
    <property type="term" value="F:kinase activity"/>
    <property type="evidence" value="ECO:0007669"/>
    <property type="project" value="UniProtKB-KW"/>
</dbReference>
<dbReference type="InterPro" id="IPR027417">
    <property type="entry name" value="P-loop_NTPase"/>
</dbReference>
<dbReference type="PROSITE" id="PS00675">
    <property type="entry name" value="SIGMA54_INTERACT_1"/>
    <property type="match status" value="1"/>
</dbReference>
<dbReference type="InterPro" id="IPR011104">
    <property type="entry name" value="Hpr_kin/Pase_C"/>
</dbReference>
<name>A0ABS5RXC5_9HYPH</name>
<gene>
    <name evidence="2" type="ORF">JYU29_13350</name>
</gene>
<dbReference type="Gene3D" id="3.40.50.300">
    <property type="entry name" value="P-loop containing nucleotide triphosphate hydrolases"/>
    <property type="match status" value="1"/>
</dbReference>
<dbReference type="InterPro" id="IPR025662">
    <property type="entry name" value="Sigma_54_int_dom_ATP-bd_1"/>
</dbReference>
<evidence type="ECO:0000313" key="3">
    <source>
        <dbReference type="Proteomes" id="UP001297272"/>
    </source>
</evidence>
<dbReference type="Proteomes" id="UP001297272">
    <property type="component" value="Unassembled WGS sequence"/>
</dbReference>
<dbReference type="EMBL" id="JAFMNX010000003">
    <property type="protein sequence ID" value="MBS9721669.1"/>
    <property type="molecule type" value="Genomic_DNA"/>
</dbReference>
<dbReference type="RefSeq" id="WP_213985305.1">
    <property type="nucleotide sequence ID" value="NZ_JAFMNX010000003.1"/>
</dbReference>
<dbReference type="CDD" id="cd01918">
    <property type="entry name" value="HprK_C"/>
    <property type="match status" value="1"/>
</dbReference>